<feature type="region of interest" description="Disordered" evidence="1">
    <location>
        <begin position="60"/>
        <end position="79"/>
    </location>
</feature>
<keyword evidence="2" id="KW-0812">Transmembrane</keyword>
<feature type="compositionally biased region" description="Polar residues" evidence="1">
    <location>
        <begin position="70"/>
        <end position="79"/>
    </location>
</feature>
<protein>
    <submittedName>
        <fullName evidence="3">Uncharacterized protein</fullName>
    </submittedName>
</protein>
<accession>A0A7X5Y1P2</accession>
<sequence length="79" mass="8061">MNSREQLIAYLATLVALVVVLLGAMIIAALSNGIIGKMEAFGLGTVTGGLIGLMRLPSARPLEPAGTPSDPVSTKDVTP</sequence>
<comment type="caution">
    <text evidence="3">The sequence shown here is derived from an EMBL/GenBank/DDBJ whole genome shotgun (WGS) entry which is preliminary data.</text>
</comment>
<dbReference type="AlphaFoldDB" id="A0A7X5Y1P2"/>
<evidence type="ECO:0000313" key="4">
    <source>
        <dbReference type="Proteomes" id="UP000531251"/>
    </source>
</evidence>
<keyword evidence="2" id="KW-0472">Membrane</keyword>
<gene>
    <name evidence="3" type="ORF">GGR89_003784</name>
</gene>
<reference evidence="3 4" key="1">
    <citation type="submission" date="2020-03" db="EMBL/GenBank/DDBJ databases">
        <title>Genomic Encyclopedia of Type Strains, Phase IV (KMG-IV): sequencing the most valuable type-strain genomes for metagenomic binning, comparative biology and taxonomic classification.</title>
        <authorList>
            <person name="Goeker M."/>
        </authorList>
    </citation>
    <scope>NUCLEOTIDE SEQUENCE [LARGE SCALE GENOMIC DNA]</scope>
    <source>
        <strain evidence="3 4">DSM 7225</strain>
    </source>
</reference>
<proteinExistence type="predicted"/>
<keyword evidence="4" id="KW-1185">Reference proteome</keyword>
<name>A0A7X5Y1P2_9SPHN</name>
<evidence type="ECO:0000313" key="3">
    <source>
        <dbReference type="EMBL" id="NJB99443.1"/>
    </source>
</evidence>
<evidence type="ECO:0000256" key="1">
    <source>
        <dbReference type="SAM" id="MobiDB-lite"/>
    </source>
</evidence>
<feature type="transmembrane region" description="Helical" evidence="2">
    <location>
        <begin position="7"/>
        <end position="28"/>
    </location>
</feature>
<evidence type="ECO:0000256" key="2">
    <source>
        <dbReference type="SAM" id="Phobius"/>
    </source>
</evidence>
<organism evidence="3 4">
    <name type="scientific">Sphingomonas trueperi</name>
    <dbReference type="NCBI Taxonomy" id="53317"/>
    <lineage>
        <taxon>Bacteria</taxon>
        <taxon>Pseudomonadati</taxon>
        <taxon>Pseudomonadota</taxon>
        <taxon>Alphaproteobacteria</taxon>
        <taxon>Sphingomonadales</taxon>
        <taxon>Sphingomonadaceae</taxon>
        <taxon>Sphingomonas</taxon>
    </lineage>
</organism>
<dbReference type="Proteomes" id="UP000531251">
    <property type="component" value="Unassembled WGS sequence"/>
</dbReference>
<dbReference type="EMBL" id="JAATJB010000015">
    <property type="protein sequence ID" value="NJB99443.1"/>
    <property type="molecule type" value="Genomic_DNA"/>
</dbReference>
<keyword evidence="2" id="KW-1133">Transmembrane helix</keyword>
<dbReference type="RefSeq" id="WP_125977287.1">
    <property type="nucleotide sequence ID" value="NZ_BAAADY010000020.1"/>
</dbReference>